<protein>
    <recommendedName>
        <fullName evidence="3">DUF5063 domain-containing protein</fullName>
    </recommendedName>
</protein>
<evidence type="ECO:0000313" key="2">
    <source>
        <dbReference type="Proteomes" id="UP001265700"/>
    </source>
</evidence>
<name>A0ABU1WL14_9BURK</name>
<dbReference type="Gene3D" id="1.20.120.1550">
    <property type="entry name" value="Protein of unknown function DUF5063"/>
    <property type="match status" value="1"/>
</dbReference>
<sequence>MDDKHLGIFPFAETARAFCDWCEGSQKAITDRSAAYWLGRLYAEALNLPEVGQENDWGVPDLPAQGLERAEANLTSFWGRHYREFFDPAPELSDLPGMGDLGDDLMDTYRDIRAGLLLFDTGRELDALWHWSFMHRIHWGRHVASALYALHCLSISRVE</sequence>
<dbReference type="RefSeq" id="WP_310314951.1">
    <property type="nucleotide sequence ID" value="NZ_JAVDWU010000003.1"/>
</dbReference>
<accession>A0ABU1WL14</accession>
<dbReference type="Pfam" id="PF16702">
    <property type="entry name" value="DUF5063"/>
    <property type="match status" value="1"/>
</dbReference>
<dbReference type="Proteomes" id="UP001265700">
    <property type="component" value="Unassembled WGS sequence"/>
</dbReference>
<dbReference type="EMBL" id="JAVDWU010000003">
    <property type="protein sequence ID" value="MDR7149990.1"/>
    <property type="molecule type" value="Genomic_DNA"/>
</dbReference>
<keyword evidence="2" id="KW-1185">Reference proteome</keyword>
<reference evidence="1 2" key="1">
    <citation type="submission" date="2023-07" db="EMBL/GenBank/DDBJ databases">
        <title>Sorghum-associated microbial communities from plants grown in Nebraska, USA.</title>
        <authorList>
            <person name="Schachtman D."/>
        </authorList>
    </citation>
    <scope>NUCLEOTIDE SEQUENCE [LARGE SCALE GENOMIC DNA]</scope>
    <source>
        <strain evidence="1 2">4249</strain>
    </source>
</reference>
<organism evidence="1 2">
    <name type="scientific">Hydrogenophaga palleronii</name>
    <dbReference type="NCBI Taxonomy" id="65655"/>
    <lineage>
        <taxon>Bacteria</taxon>
        <taxon>Pseudomonadati</taxon>
        <taxon>Pseudomonadota</taxon>
        <taxon>Betaproteobacteria</taxon>
        <taxon>Burkholderiales</taxon>
        <taxon>Comamonadaceae</taxon>
        <taxon>Hydrogenophaga</taxon>
    </lineage>
</organism>
<comment type="caution">
    <text evidence="1">The sequence shown here is derived from an EMBL/GenBank/DDBJ whole genome shotgun (WGS) entry which is preliminary data.</text>
</comment>
<evidence type="ECO:0008006" key="3">
    <source>
        <dbReference type="Google" id="ProtNLM"/>
    </source>
</evidence>
<dbReference type="InterPro" id="IPR038312">
    <property type="entry name" value="DUF5063_sf"/>
</dbReference>
<dbReference type="InterPro" id="IPR032025">
    <property type="entry name" value="DUF5063"/>
</dbReference>
<gene>
    <name evidence="1" type="ORF">J2W49_001945</name>
</gene>
<evidence type="ECO:0000313" key="1">
    <source>
        <dbReference type="EMBL" id="MDR7149990.1"/>
    </source>
</evidence>
<proteinExistence type="predicted"/>